<gene>
    <name evidence="1" type="ORF">SAMN05216552_1001422</name>
</gene>
<reference evidence="2" key="1">
    <citation type="submission" date="2016-10" db="EMBL/GenBank/DDBJ databases">
        <authorList>
            <person name="Varghese N."/>
            <person name="Submissions S."/>
        </authorList>
    </citation>
    <scope>NUCLEOTIDE SEQUENCE [LARGE SCALE GENOMIC DNA]</scope>
    <source>
        <strain evidence="2">CGMCC 1.11014</strain>
    </source>
</reference>
<dbReference type="AlphaFoldDB" id="A0A1I7F7E5"/>
<dbReference type="OrthoDB" id="8452205at2"/>
<keyword evidence="2" id="KW-1185">Reference proteome</keyword>
<protein>
    <submittedName>
        <fullName evidence="1">Uncharacterized protein</fullName>
    </submittedName>
</protein>
<sequence length="210" mass="24145">MSNMIVDAPLLACPNPANYSQEDFQNTFKEYLQRLVDISNVKTNFKSVSFWIDRELSNVLGGEDCYPFHHSLKSAFSVLYDGVEFQLSDINTILMSILGNSLFLDDEGEIEDVLLSECTIKQDVIENRNEKFTEHVCRQFYFALQTLGDGKKFNANTFLASKVSKERITNLELNYKVDAVQYRTDEVENFEHSPLVYAKLENFLDTPTFS</sequence>
<accession>A0A1I7F7E5</accession>
<dbReference type="Proteomes" id="UP000199391">
    <property type="component" value="Unassembled WGS sequence"/>
</dbReference>
<dbReference type="EMBL" id="FPBO01000001">
    <property type="protein sequence ID" value="SFU32056.1"/>
    <property type="molecule type" value="Genomic_DNA"/>
</dbReference>
<name>A0A1I7F7E5_9BURK</name>
<evidence type="ECO:0000313" key="1">
    <source>
        <dbReference type="EMBL" id="SFU32056.1"/>
    </source>
</evidence>
<dbReference type="RefSeq" id="WP_143132895.1">
    <property type="nucleotide sequence ID" value="NZ_FPBO01000001.1"/>
</dbReference>
<evidence type="ECO:0000313" key="2">
    <source>
        <dbReference type="Proteomes" id="UP000199391"/>
    </source>
</evidence>
<proteinExistence type="predicted"/>
<organism evidence="1 2">
    <name type="scientific">Pseudoduganella namucuonensis</name>
    <dbReference type="NCBI Taxonomy" id="1035707"/>
    <lineage>
        <taxon>Bacteria</taxon>
        <taxon>Pseudomonadati</taxon>
        <taxon>Pseudomonadota</taxon>
        <taxon>Betaproteobacteria</taxon>
        <taxon>Burkholderiales</taxon>
        <taxon>Oxalobacteraceae</taxon>
        <taxon>Telluria group</taxon>
        <taxon>Pseudoduganella</taxon>
    </lineage>
</organism>